<keyword evidence="2" id="KW-1185">Reference proteome</keyword>
<reference evidence="1 2" key="2">
    <citation type="submission" date="2020-03" db="EMBL/GenBank/DDBJ databases">
        <authorList>
            <person name="Ichikawa N."/>
            <person name="Kimura A."/>
            <person name="Kitahashi Y."/>
            <person name="Uohara A."/>
        </authorList>
    </citation>
    <scope>NUCLEOTIDE SEQUENCE [LARGE SCALE GENOMIC DNA]</scope>
    <source>
        <strain evidence="1 2">NBRC 108638</strain>
    </source>
</reference>
<evidence type="ECO:0000313" key="2">
    <source>
        <dbReference type="Proteomes" id="UP000482960"/>
    </source>
</evidence>
<dbReference type="EMBL" id="BLPG01000001">
    <property type="protein sequence ID" value="GFJ94284.1"/>
    <property type="molecule type" value="Genomic_DNA"/>
</dbReference>
<organism evidence="1 2">
    <name type="scientific">Phytohabitans rumicis</name>
    <dbReference type="NCBI Taxonomy" id="1076125"/>
    <lineage>
        <taxon>Bacteria</taxon>
        <taxon>Bacillati</taxon>
        <taxon>Actinomycetota</taxon>
        <taxon>Actinomycetes</taxon>
        <taxon>Micromonosporales</taxon>
        <taxon>Micromonosporaceae</taxon>
    </lineage>
</organism>
<dbReference type="AlphaFoldDB" id="A0A6V8LD86"/>
<protein>
    <submittedName>
        <fullName evidence="1">Sulfotransferase</fullName>
    </submittedName>
</protein>
<dbReference type="Gene3D" id="3.40.50.300">
    <property type="entry name" value="P-loop containing nucleotide triphosphate hydrolases"/>
    <property type="match status" value="1"/>
</dbReference>
<keyword evidence="1" id="KW-0808">Transferase</keyword>
<evidence type="ECO:0000313" key="1">
    <source>
        <dbReference type="EMBL" id="GFJ94284.1"/>
    </source>
</evidence>
<dbReference type="GO" id="GO:0016740">
    <property type="term" value="F:transferase activity"/>
    <property type="evidence" value="ECO:0007669"/>
    <property type="project" value="UniProtKB-KW"/>
</dbReference>
<gene>
    <name evidence="1" type="ORF">Prum_079260</name>
</gene>
<dbReference type="Proteomes" id="UP000482960">
    <property type="component" value="Unassembled WGS sequence"/>
</dbReference>
<name>A0A6V8LD86_9ACTN</name>
<comment type="caution">
    <text evidence="1">The sequence shown here is derived from an EMBL/GenBank/DDBJ whole genome shotgun (WGS) entry which is preliminary data.</text>
</comment>
<accession>A0A6V8LD86</accession>
<reference evidence="1 2" key="1">
    <citation type="submission" date="2020-03" db="EMBL/GenBank/DDBJ databases">
        <title>Whole genome shotgun sequence of Phytohabitans rumicis NBRC 108638.</title>
        <authorList>
            <person name="Komaki H."/>
            <person name="Tamura T."/>
        </authorList>
    </citation>
    <scope>NUCLEOTIDE SEQUENCE [LARGE SCALE GENOMIC DNA]</scope>
    <source>
        <strain evidence="1 2">NBRC 108638</strain>
    </source>
</reference>
<dbReference type="Pfam" id="PF13469">
    <property type="entry name" value="Sulfotransfer_3"/>
    <property type="match status" value="1"/>
</dbReference>
<proteinExistence type="predicted"/>
<dbReference type="SUPFAM" id="SSF52540">
    <property type="entry name" value="P-loop containing nucleoside triphosphate hydrolases"/>
    <property type="match status" value="1"/>
</dbReference>
<sequence length="305" mass="34160">MLHAHARIAIPPETRFVLEAYRARRAFGDLRESGARRALARWIVDRPETRFADLGLSAEETIEEITAGPPTLGSALAIPLQGYAQRFGKSRWGDKRPAYVTNLPALARLFPDALFVHVIRDGRDCVASLKQMPWHRTGIYQAISAWAQAVDHGRWAARVLGPGAYHEIRYERLVTNVGPELAALCRFLHEEYDPAMTDPAALATLAVPDRKSWHARTRSAIGPDRIGRWRSILEPWEAGLCEAVLGGRLRSLGYPLTGAPPPPAVHRLRYERVAARHRLAPLRRLAIRGHDRLPLTTPLAYRPCD</sequence>
<dbReference type="InterPro" id="IPR027417">
    <property type="entry name" value="P-loop_NTPase"/>
</dbReference>